<dbReference type="AlphaFoldDB" id="A0AAE0E8G8"/>
<reference evidence="1" key="1">
    <citation type="journal article" date="2023" name="Plant J.">
        <title>Genome sequences and population genomics provide insights into the demographic history, inbreeding, and mutation load of two 'living fossil' tree species of Dipteronia.</title>
        <authorList>
            <person name="Feng Y."/>
            <person name="Comes H.P."/>
            <person name="Chen J."/>
            <person name="Zhu S."/>
            <person name="Lu R."/>
            <person name="Zhang X."/>
            <person name="Li P."/>
            <person name="Qiu J."/>
            <person name="Olsen K.M."/>
            <person name="Qiu Y."/>
        </authorList>
    </citation>
    <scope>NUCLEOTIDE SEQUENCE</scope>
    <source>
        <strain evidence="1">NBL</strain>
    </source>
</reference>
<name>A0AAE0E8G8_9ROSI</name>
<accession>A0AAE0E8G8</accession>
<gene>
    <name evidence="1" type="ORF">Dsin_012754</name>
</gene>
<evidence type="ECO:0000313" key="2">
    <source>
        <dbReference type="Proteomes" id="UP001281410"/>
    </source>
</evidence>
<dbReference type="EMBL" id="JANJYJ010000004">
    <property type="protein sequence ID" value="KAK3218784.1"/>
    <property type="molecule type" value="Genomic_DNA"/>
</dbReference>
<proteinExistence type="predicted"/>
<keyword evidence="2" id="KW-1185">Reference proteome</keyword>
<protein>
    <submittedName>
        <fullName evidence="1">Uncharacterized protein</fullName>
    </submittedName>
</protein>
<dbReference type="Proteomes" id="UP001281410">
    <property type="component" value="Unassembled WGS sequence"/>
</dbReference>
<evidence type="ECO:0000313" key="1">
    <source>
        <dbReference type="EMBL" id="KAK3218784.1"/>
    </source>
</evidence>
<sequence length="84" mass="9826">MVTSDDEIDAPDCDLYSSTNRYVVLICASNFYLKKKLKEKTVEFQIRLPLLFFPAKGEVISEPLVVVLIFASWNFHIRECYQLY</sequence>
<comment type="caution">
    <text evidence="1">The sequence shown here is derived from an EMBL/GenBank/DDBJ whole genome shotgun (WGS) entry which is preliminary data.</text>
</comment>
<organism evidence="1 2">
    <name type="scientific">Dipteronia sinensis</name>
    <dbReference type="NCBI Taxonomy" id="43782"/>
    <lineage>
        <taxon>Eukaryota</taxon>
        <taxon>Viridiplantae</taxon>
        <taxon>Streptophyta</taxon>
        <taxon>Embryophyta</taxon>
        <taxon>Tracheophyta</taxon>
        <taxon>Spermatophyta</taxon>
        <taxon>Magnoliopsida</taxon>
        <taxon>eudicotyledons</taxon>
        <taxon>Gunneridae</taxon>
        <taxon>Pentapetalae</taxon>
        <taxon>rosids</taxon>
        <taxon>malvids</taxon>
        <taxon>Sapindales</taxon>
        <taxon>Sapindaceae</taxon>
        <taxon>Hippocastanoideae</taxon>
        <taxon>Acereae</taxon>
        <taxon>Dipteronia</taxon>
    </lineage>
</organism>